<dbReference type="PROSITE" id="PS00783">
    <property type="entry name" value="RIBOSOMAL_L13"/>
    <property type="match status" value="1"/>
</dbReference>
<dbReference type="EMBL" id="MQUC01000003">
    <property type="protein sequence ID" value="PRP67467.1"/>
    <property type="molecule type" value="Genomic_DNA"/>
</dbReference>
<sequence length="151" mass="16606">MNTLSYKTVSANSATVNKEWVLIDAADQPLGRMASIAAKFLRGKYKTNYTPHVDCGDNVIIINAAGVQLSGNKWNDKSYIRHTGYPGGQRSLTAKELYDKDPARVVENAVKGMLPKNKLGAAIYRNLKVYAGAEHEQGAQQPRTINLNEVK</sequence>
<dbReference type="RefSeq" id="WP_105983195.1">
    <property type="nucleotide sequence ID" value="NZ_MQUC01000003.1"/>
</dbReference>
<dbReference type="CDD" id="cd00392">
    <property type="entry name" value="Ribosomal_L13"/>
    <property type="match status" value="1"/>
</dbReference>
<evidence type="ECO:0000256" key="4">
    <source>
        <dbReference type="HAMAP-Rule" id="MF_01366"/>
    </source>
</evidence>
<dbReference type="GO" id="GO:0003729">
    <property type="term" value="F:mRNA binding"/>
    <property type="evidence" value="ECO:0007669"/>
    <property type="project" value="TreeGrafter"/>
</dbReference>
<dbReference type="SUPFAM" id="SSF52161">
    <property type="entry name" value="Ribosomal protein L13"/>
    <property type="match status" value="1"/>
</dbReference>
<dbReference type="HAMAP" id="MF_01366">
    <property type="entry name" value="Ribosomal_uL13"/>
    <property type="match status" value="1"/>
</dbReference>
<dbReference type="Gene3D" id="3.90.1180.10">
    <property type="entry name" value="Ribosomal protein L13"/>
    <property type="match status" value="1"/>
</dbReference>
<evidence type="ECO:0000256" key="2">
    <source>
        <dbReference type="ARBA" id="ARBA00022980"/>
    </source>
</evidence>
<dbReference type="InterPro" id="IPR005822">
    <property type="entry name" value="Ribosomal_uL13"/>
</dbReference>
<dbReference type="GO" id="GO:0022625">
    <property type="term" value="C:cytosolic large ribosomal subunit"/>
    <property type="evidence" value="ECO:0007669"/>
    <property type="project" value="TreeGrafter"/>
</dbReference>
<evidence type="ECO:0000256" key="6">
    <source>
        <dbReference type="RuleBase" id="RU003878"/>
    </source>
</evidence>
<organism evidence="7 8">
    <name type="scientific">Nonlabens agnitus</name>
    <dbReference type="NCBI Taxonomy" id="870484"/>
    <lineage>
        <taxon>Bacteria</taxon>
        <taxon>Pseudomonadati</taxon>
        <taxon>Bacteroidota</taxon>
        <taxon>Flavobacteriia</taxon>
        <taxon>Flavobacteriales</taxon>
        <taxon>Flavobacteriaceae</taxon>
        <taxon>Nonlabens</taxon>
    </lineage>
</organism>
<evidence type="ECO:0000256" key="1">
    <source>
        <dbReference type="ARBA" id="ARBA00006227"/>
    </source>
</evidence>
<protein>
    <recommendedName>
        <fullName evidence="4">Large ribosomal subunit protein uL13</fullName>
    </recommendedName>
</protein>
<evidence type="ECO:0000256" key="5">
    <source>
        <dbReference type="RuleBase" id="RU003877"/>
    </source>
</evidence>
<comment type="subunit">
    <text evidence="4">Part of the 50S ribosomal subunit.</text>
</comment>
<evidence type="ECO:0000313" key="8">
    <source>
        <dbReference type="Proteomes" id="UP000239532"/>
    </source>
</evidence>
<dbReference type="PANTHER" id="PTHR11545:SF2">
    <property type="entry name" value="LARGE RIBOSOMAL SUBUNIT PROTEIN UL13M"/>
    <property type="match status" value="1"/>
</dbReference>
<reference evidence="7 8" key="1">
    <citation type="submission" date="2016-11" db="EMBL/GenBank/DDBJ databases">
        <title>Trade-off between light-utilization and light-protection in marine flavobacteria.</title>
        <authorList>
            <person name="Kumagai Y."/>
        </authorList>
    </citation>
    <scope>NUCLEOTIDE SEQUENCE [LARGE SCALE GENOMIC DNA]</scope>
    <source>
        <strain evidence="7 8">JCM 17109</strain>
    </source>
</reference>
<dbReference type="NCBIfam" id="TIGR01066">
    <property type="entry name" value="rplM_bact"/>
    <property type="match status" value="1"/>
</dbReference>
<dbReference type="InterPro" id="IPR005823">
    <property type="entry name" value="Ribosomal_uL13_bac-type"/>
</dbReference>
<gene>
    <name evidence="4 6" type="primary">rplM</name>
    <name evidence="7" type="ORF">BST86_10365</name>
</gene>
<name>A0A2S9WVF4_9FLAO</name>
<dbReference type="InterPro" id="IPR023563">
    <property type="entry name" value="Ribosomal_uL13_CS"/>
</dbReference>
<dbReference type="PIRSF" id="PIRSF002181">
    <property type="entry name" value="Ribosomal_L13"/>
    <property type="match status" value="1"/>
</dbReference>
<dbReference type="GO" id="GO:0003735">
    <property type="term" value="F:structural constituent of ribosome"/>
    <property type="evidence" value="ECO:0007669"/>
    <property type="project" value="InterPro"/>
</dbReference>
<comment type="similarity">
    <text evidence="1 4 5">Belongs to the universal ribosomal protein uL13 family.</text>
</comment>
<proteinExistence type="inferred from homology"/>
<keyword evidence="2 4" id="KW-0689">Ribosomal protein</keyword>
<accession>A0A2S9WVF4</accession>
<dbReference type="OrthoDB" id="9801330at2"/>
<keyword evidence="8" id="KW-1185">Reference proteome</keyword>
<dbReference type="GO" id="GO:0006412">
    <property type="term" value="P:translation"/>
    <property type="evidence" value="ECO:0007669"/>
    <property type="project" value="UniProtKB-UniRule"/>
</dbReference>
<comment type="function">
    <text evidence="4 6">This protein is one of the early assembly proteins of the 50S ribosomal subunit, although it is not seen to bind rRNA by itself. It is important during the early stages of 50S assembly.</text>
</comment>
<dbReference type="Proteomes" id="UP000239532">
    <property type="component" value="Unassembled WGS sequence"/>
</dbReference>
<dbReference type="GO" id="GO:0017148">
    <property type="term" value="P:negative regulation of translation"/>
    <property type="evidence" value="ECO:0007669"/>
    <property type="project" value="TreeGrafter"/>
</dbReference>
<dbReference type="InterPro" id="IPR036899">
    <property type="entry name" value="Ribosomal_uL13_sf"/>
</dbReference>
<dbReference type="PANTHER" id="PTHR11545">
    <property type="entry name" value="RIBOSOMAL PROTEIN L13"/>
    <property type="match status" value="1"/>
</dbReference>
<evidence type="ECO:0000256" key="3">
    <source>
        <dbReference type="ARBA" id="ARBA00023274"/>
    </source>
</evidence>
<evidence type="ECO:0000313" key="7">
    <source>
        <dbReference type="EMBL" id="PRP67467.1"/>
    </source>
</evidence>
<keyword evidence="3 4" id="KW-0687">Ribonucleoprotein</keyword>
<dbReference type="Pfam" id="PF00572">
    <property type="entry name" value="Ribosomal_L13"/>
    <property type="match status" value="1"/>
</dbReference>
<dbReference type="AlphaFoldDB" id="A0A2S9WVF4"/>
<comment type="caution">
    <text evidence="7">The sequence shown here is derived from an EMBL/GenBank/DDBJ whole genome shotgun (WGS) entry which is preliminary data.</text>
</comment>